<sequence>MTRAMQAYATEFQGKKVFITGGSRGIGAATAQRLLDGGATVVVTARTRHAQTPAGATFIEGDISTPTGAHAVATDALRLLGGLDILVNNAGAAAPKLQGLESITDTEWLDALMINFMSAVRVTNPLLPALRASGSGAIVNVSAGGLLPFYGFLAQYGAAKAALNSYTRSLAKELAPAGIRVNLVTPGSITTPGADEGRKLLTAGLGIAPEHLLGGIPLGRHGTAEELAETIAFLVSDRAAYITGHNQFISGGFGEIA</sequence>
<evidence type="ECO:0000313" key="3">
    <source>
        <dbReference type="EMBL" id="NML67899.1"/>
    </source>
</evidence>
<evidence type="ECO:0000256" key="1">
    <source>
        <dbReference type="ARBA" id="ARBA00006484"/>
    </source>
</evidence>
<dbReference type="PANTHER" id="PTHR42760">
    <property type="entry name" value="SHORT-CHAIN DEHYDROGENASES/REDUCTASES FAMILY MEMBER"/>
    <property type="match status" value="1"/>
</dbReference>
<protein>
    <submittedName>
        <fullName evidence="3">SDR family oxidoreductase</fullName>
    </submittedName>
</protein>
<reference evidence="3 4" key="1">
    <citation type="submission" date="2020-04" db="EMBL/GenBank/DDBJ databases">
        <title>Hymenobacter polaris sp. nov., isolated from Arctic soil.</title>
        <authorList>
            <person name="Dahal R.H."/>
        </authorList>
    </citation>
    <scope>NUCLEOTIDE SEQUENCE [LARGE SCALE GENOMIC DNA]</scope>
    <source>
        <strain evidence="3 4">RP-2-7</strain>
    </source>
</reference>
<dbReference type="InterPro" id="IPR002347">
    <property type="entry name" value="SDR_fam"/>
</dbReference>
<organism evidence="3 4">
    <name type="scientific">Hymenobacter polaris</name>
    <dbReference type="NCBI Taxonomy" id="2682546"/>
    <lineage>
        <taxon>Bacteria</taxon>
        <taxon>Pseudomonadati</taxon>
        <taxon>Bacteroidota</taxon>
        <taxon>Cytophagia</taxon>
        <taxon>Cytophagales</taxon>
        <taxon>Hymenobacteraceae</taxon>
        <taxon>Hymenobacter</taxon>
    </lineage>
</organism>
<dbReference type="InterPro" id="IPR020904">
    <property type="entry name" value="Sc_DH/Rdtase_CS"/>
</dbReference>
<proteinExistence type="inferred from homology"/>
<dbReference type="PANTHER" id="PTHR42760:SF133">
    <property type="entry name" value="3-OXOACYL-[ACYL-CARRIER-PROTEIN] REDUCTASE"/>
    <property type="match status" value="1"/>
</dbReference>
<dbReference type="GO" id="GO:0016616">
    <property type="term" value="F:oxidoreductase activity, acting on the CH-OH group of donors, NAD or NADP as acceptor"/>
    <property type="evidence" value="ECO:0007669"/>
    <property type="project" value="TreeGrafter"/>
</dbReference>
<dbReference type="InterPro" id="IPR036291">
    <property type="entry name" value="NAD(P)-bd_dom_sf"/>
</dbReference>
<dbReference type="EMBL" id="JABBGH010000004">
    <property type="protein sequence ID" value="NML67899.1"/>
    <property type="molecule type" value="Genomic_DNA"/>
</dbReference>
<keyword evidence="4" id="KW-1185">Reference proteome</keyword>
<accession>A0A7Y0AIH1</accession>
<evidence type="ECO:0000256" key="2">
    <source>
        <dbReference type="ARBA" id="ARBA00023002"/>
    </source>
</evidence>
<dbReference type="Proteomes" id="UP000559626">
    <property type="component" value="Unassembled WGS sequence"/>
</dbReference>
<name>A0A7Y0AIH1_9BACT</name>
<dbReference type="PROSITE" id="PS00061">
    <property type="entry name" value="ADH_SHORT"/>
    <property type="match status" value="1"/>
</dbReference>
<comment type="caution">
    <text evidence="3">The sequence shown here is derived from an EMBL/GenBank/DDBJ whole genome shotgun (WGS) entry which is preliminary data.</text>
</comment>
<gene>
    <name evidence="3" type="ORF">HHL22_22085</name>
</gene>
<dbReference type="Gene3D" id="3.40.50.720">
    <property type="entry name" value="NAD(P)-binding Rossmann-like Domain"/>
    <property type="match status" value="1"/>
</dbReference>
<dbReference type="SUPFAM" id="SSF51735">
    <property type="entry name" value="NAD(P)-binding Rossmann-fold domains"/>
    <property type="match status" value="1"/>
</dbReference>
<keyword evidence="2" id="KW-0560">Oxidoreductase</keyword>
<dbReference type="Pfam" id="PF13561">
    <property type="entry name" value="adh_short_C2"/>
    <property type="match status" value="1"/>
</dbReference>
<dbReference type="PRINTS" id="PR00081">
    <property type="entry name" value="GDHRDH"/>
</dbReference>
<dbReference type="PRINTS" id="PR00080">
    <property type="entry name" value="SDRFAMILY"/>
</dbReference>
<dbReference type="FunFam" id="3.40.50.720:FF:000084">
    <property type="entry name" value="Short-chain dehydrogenase reductase"/>
    <property type="match status" value="1"/>
</dbReference>
<dbReference type="NCBIfam" id="NF005095">
    <property type="entry name" value="PRK06523.1"/>
    <property type="match status" value="1"/>
</dbReference>
<comment type="similarity">
    <text evidence="1">Belongs to the short-chain dehydrogenases/reductases (SDR) family.</text>
</comment>
<evidence type="ECO:0000313" key="4">
    <source>
        <dbReference type="Proteomes" id="UP000559626"/>
    </source>
</evidence>
<dbReference type="AlphaFoldDB" id="A0A7Y0AIH1"/>